<organism evidence="2 3">
    <name type="scientific">Racocetra fulgida</name>
    <dbReference type="NCBI Taxonomy" id="60492"/>
    <lineage>
        <taxon>Eukaryota</taxon>
        <taxon>Fungi</taxon>
        <taxon>Fungi incertae sedis</taxon>
        <taxon>Mucoromycota</taxon>
        <taxon>Glomeromycotina</taxon>
        <taxon>Glomeromycetes</taxon>
        <taxon>Diversisporales</taxon>
        <taxon>Gigasporaceae</taxon>
        <taxon>Racocetra</taxon>
    </lineage>
</organism>
<dbReference type="PROSITE" id="PS50507">
    <property type="entry name" value="RDRP_SSRNA_POS"/>
    <property type="match status" value="1"/>
</dbReference>
<dbReference type="Pfam" id="PF00978">
    <property type="entry name" value="RdRP_2"/>
    <property type="match status" value="1"/>
</dbReference>
<feature type="non-terminal residue" evidence="2">
    <location>
        <position position="195"/>
    </location>
</feature>
<dbReference type="InterPro" id="IPR007094">
    <property type="entry name" value="RNA-dir_pol_PSvirus"/>
</dbReference>
<comment type="caution">
    <text evidence="2">The sequence shown here is derived from an EMBL/GenBank/DDBJ whole genome shotgun (WGS) entry which is preliminary data.</text>
</comment>
<dbReference type="GO" id="GO:0003723">
    <property type="term" value="F:RNA binding"/>
    <property type="evidence" value="ECO:0007669"/>
    <property type="project" value="InterPro"/>
</dbReference>
<dbReference type="GO" id="GO:0039694">
    <property type="term" value="P:viral RNA genome replication"/>
    <property type="evidence" value="ECO:0007669"/>
    <property type="project" value="InterPro"/>
</dbReference>
<feature type="domain" description="RdRp catalytic" evidence="1">
    <location>
        <begin position="75"/>
        <end position="182"/>
    </location>
</feature>
<gene>
    <name evidence="2" type="ORF">RFULGI_LOCUS18673</name>
</gene>
<dbReference type="GO" id="GO:0006351">
    <property type="term" value="P:DNA-templated transcription"/>
    <property type="evidence" value="ECO:0007669"/>
    <property type="project" value="InterPro"/>
</dbReference>
<name>A0A9N9K4W1_9GLOM</name>
<keyword evidence="3" id="KW-1185">Reference proteome</keyword>
<dbReference type="SUPFAM" id="SSF56672">
    <property type="entry name" value="DNA/RNA polymerases"/>
    <property type="match status" value="1"/>
</dbReference>
<dbReference type="GO" id="GO:0003968">
    <property type="term" value="F:RNA-directed RNA polymerase activity"/>
    <property type="evidence" value="ECO:0007669"/>
    <property type="project" value="InterPro"/>
</dbReference>
<accession>A0A9N9K4W1</accession>
<dbReference type="Proteomes" id="UP000789396">
    <property type="component" value="Unassembled WGS sequence"/>
</dbReference>
<proteinExistence type="predicted"/>
<feature type="non-terminal residue" evidence="2">
    <location>
        <position position="1"/>
    </location>
</feature>
<dbReference type="InterPro" id="IPR001788">
    <property type="entry name" value="RNA-dep_RNA_pol_alsuvir"/>
</dbReference>
<dbReference type="InterPro" id="IPR043502">
    <property type="entry name" value="DNA/RNA_pol_sf"/>
</dbReference>
<evidence type="ECO:0000313" key="2">
    <source>
        <dbReference type="EMBL" id="CAG8810282.1"/>
    </source>
</evidence>
<evidence type="ECO:0000259" key="1">
    <source>
        <dbReference type="PROSITE" id="PS50507"/>
    </source>
</evidence>
<dbReference type="OrthoDB" id="2484549at2759"/>
<dbReference type="AlphaFoldDB" id="A0A9N9K4W1"/>
<reference evidence="2" key="1">
    <citation type="submission" date="2021-06" db="EMBL/GenBank/DDBJ databases">
        <authorList>
            <person name="Kallberg Y."/>
            <person name="Tangrot J."/>
            <person name="Rosling A."/>
        </authorList>
    </citation>
    <scope>NUCLEOTIDE SEQUENCE</scope>
    <source>
        <strain evidence="2">IN212</strain>
    </source>
</reference>
<protein>
    <submittedName>
        <fullName evidence="2">10936_t:CDS:1</fullName>
    </submittedName>
</protein>
<sequence length="195" mass="22579">NAKAGQTLASLHEFAIYMIGPVVRMVSHYLHLELKKMREHLDNDSPLPGDRYLFILGTNDPNQMEAFVQSYWQDTNCLANDYTKYDQSQNHEFLHFEDLLHQHLRIPNVLRDMYVWLKTNTQTFLKNLSVMRITGGAETYNYNTIENIAYTFLNFVISPEMPTMFSGDDSCICGVPKISTLFQEFGHEFALQGKP</sequence>
<evidence type="ECO:0000313" key="3">
    <source>
        <dbReference type="Proteomes" id="UP000789396"/>
    </source>
</evidence>
<dbReference type="EMBL" id="CAJVPZ010083881">
    <property type="protein sequence ID" value="CAG8810282.1"/>
    <property type="molecule type" value="Genomic_DNA"/>
</dbReference>